<dbReference type="Pfam" id="PF06153">
    <property type="entry name" value="CdAMP_rec"/>
    <property type="match status" value="1"/>
</dbReference>
<dbReference type="EMBL" id="MCGH01000002">
    <property type="protein sequence ID" value="ODM05332.1"/>
    <property type="molecule type" value="Genomic_DNA"/>
</dbReference>
<proteinExistence type="predicted"/>
<dbReference type="PANTHER" id="PTHR38456">
    <property type="entry name" value="CYCLIC DI-AMP RECEPTOR A"/>
    <property type="match status" value="1"/>
</dbReference>
<dbReference type="EMBL" id="MCGI01000001">
    <property type="protein sequence ID" value="ODM13681.1"/>
    <property type="molecule type" value="Genomic_DNA"/>
</dbReference>
<dbReference type="SUPFAM" id="SSF54913">
    <property type="entry name" value="GlnB-like"/>
    <property type="match status" value="1"/>
</dbReference>
<dbReference type="InterPro" id="IPR015867">
    <property type="entry name" value="N-reg_PII/ATP_PRibTrfase_C"/>
</dbReference>
<dbReference type="InterPro" id="IPR010375">
    <property type="entry name" value="CdAMP_rec"/>
</dbReference>
<dbReference type="RefSeq" id="WP_044965442.1">
    <property type="nucleotide sequence ID" value="NZ_DAWDRA010000104.1"/>
</dbReference>
<dbReference type="PANTHER" id="PTHR38456:SF1">
    <property type="entry name" value="CYCLIC DI-AMP RECEPTOR A"/>
    <property type="match status" value="1"/>
</dbReference>
<organism evidence="1 5">
    <name type="scientific">Eisenbergiella tayi</name>
    <dbReference type="NCBI Taxonomy" id="1432052"/>
    <lineage>
        <taxon>Bacteria</taxon>
        <taxon>Bacillati</taxon>
        <taxon>Bacillota</taxon>
        <taxon>Clostridia</taxon>
        <taxon>Lachnospirales</taxon>
        <taxon>Lachnospiraceae</taxon>
        <taxon>Eisenbergiella</taxon>
    </lineage>
</organism>
<evidence type="ECO:0000313" key="2">
    <source>
        <dbReference type="EMBL" id="ODM13681.1"/>
    </source>
</evidence>
<accession>A0A1E3A9A2</accession>
<evidence type="ECO:0000313" key="4">
    <source>
        <dbReference type="EMBL" id="ODR59303.1"/>
    </source>
</evidence>
<reference evidence="3 6" key="3">
    <citation type="submission" date="2016-08" db="EMBL/GenBank/DDBJ databases">
        <authorList>
            <person name="Seilhamer J.J."/>
        </authorList>
    </citation>
    <scope>NUCLEOTIDE SEQUENCE [LARGE SCALE GENOMIC DNA]</scope>
    <source>
        <strain evidence="3 6">NML150140-1</strain>
    </source>
</reference>
<dbReference type="EMBL" id="MEHD01000015">
    <property type="protein sequence ID" value="ODR59303.1"/>
    <property type="molecule type" value="Genomic_DNA"/>
</dbReference>
<dbReference type="AlphaFoldDB" id="A0A1E3A9A2"/>
<evidence type="ECO:0000313" key="8">
    <source>
        <dbReference type="Proteomes" id="UP000095003"/>
    </source>
</evidence>
<sequence length="112" mass="12336">MKLIIAILHQEDEPLAVEDLNKKGFFVTKLATTGGFFKNHNVTLLIGTQDHLVSDAITILHKDAGKRQEPRYYPQPSASGPHCSPAAFAIPVETETGGCTIFVLDMIQFEKL</sequence>
<dbReference type="GeneID" id="93299889"/>
<dbReference type="Proteomes" id="UP000095003">
    <property type="component" value="Unassembled WGS sequence"/>
</dbReference>
<evidence type="ECO:0000313" key="5">
    <source>
        <dbReference type="Proteomes" id="UP000094067"/>
    </source>
</evidence>
<evidence type="ECO:0008006" key="9">
    <source>
        <dbReference type="Google" id="ProtNLM"/>
    </source>
</evidence>
<reference evidence="5 8" key="1">
    <citation type="submission" date="2016-07" db="EMBL/GenBank/DDBJ databases">
        <title>Characterization of isolates of Eisenbergiella tayi derived from blood cultures, using whole genome sequencing.</title>
        <authorList>
            <person name="Burdz T."/>
            <person name="Wiebe D."/>
            <person name="Huynh C."/>
            <person name="Bernard K."/>
        </authorList>
    </citation>
    <scope>NUCLEOTIDE SEQUENCE [LARGE SCALE GENOMIC DNA]</scope>
    <source>
        <strain evidence="1 5">NML 110608</strain>
        <strain evidence="2 8">NML 120489</strain>
    </source>
</reference>
<name>A0A1E3A9A2_9FIRM</name>
<dbReference type="Proteomes" id="UP000094869">
    <property type="component" value="Unassembled WGS sequence"/>
</dbReference>
<evidence type="ECO:0000313" key="6">
    <source>
        <dbReference type="Proteomes" id="UP000094271"/>
    </source>
</evidence>
<evidence type="ECO:0000313" key="1">
    <source>
        <dbReference type="EMBL" id="ODM05332.1"/>
    </source>
</evidence>
<dbReference type="Proteomes" id="UP000094067">
    <property type="component" value="Unassembled WGS sequence"/>
</dbReference>
<dbReference type="OrthoDB" id="9794275at2"/>
<keyword evidence="7" id="KW-1185">Reference proteome</keyword>
<dbReference type="InterPro" id="IPR011322">
    <property type="entry name" value="N-reg_PII-like_a/b"/>
</dbReference>
<dbReference type="Gene3D" id="3.30.70.120">
    <property type="match status" value="1"/>
</dbReference>
<comment type="caution">
    <text evidence="1">The sequence shown here is derived from an EMBL/GenBank/DDBJ whole genome shotgun (WGS) entry which is preliminary data.</text>
</comment>
<protein>
    <recommendedName>
        <fullName evidence="9">Transcriptional regulator</fullName>
    </recommendedName>
</protein>
<evidence type="ECO:0000313" key="3">
    <source>
        <dbReference type="EMBL" id="ODR52430.1"/>
    </source>
</evidence>
<dbReference type="Proteomes" id="UP000094271">
    <property type="component" value="Unassembled WGS sequence"/>
</dbReference>
<dbReference type="EMBL" id="MEHA01000006">
    <property type="protein sequence ID" value="ODR52430.1"/>
    <property type="molecule type" value="Genomic_DNA"/>
</dbReference>
<dbReference type="PATRIC" id="fig|1432052.3.peg.1534"/>
<evidence type="ECO:0000313" key="7">
    <source>
        <dbReference type="Proteomes" id="UP000094869"/>
    </source>
</evidence>
<gene>
    <name evidence="2" type="ORF">BEH84_01400</name>
    <name evidence="3" type="ORF">BEI59_10310</name>
    <name evidence="1" type="ORF">BEI61_01217</name>
    <name evidence="4" type="ORF">BEI63_07275</name>
</gene>
<reference evidence="4 7" key="2">
    <citation type="submission" date="2016-08" db="EMBL/GenBank/DDBJ databases">
        <title>Characterization of Isolates of Eisenbergiella tayi Derived from Blood Cultures, Using Whole Genome Sequencing.</title>
        <authorList>
            <person name="Bernier A.-M."/>
            <person name="Burdz T."/>
            <person name="Wiebe D."/>
            <person name="Bernard K."/>
        </authorList>
    </citation>
    <scope>NUCLEOTIDE SEQUENCE [LARGE SCALE GENOMIC DNA]</scope>
    <source>
        <strain evidence="4 7">NML120146</strain>
    </source>
</reference>